<reference evidence="1" key="1">
    <citation type="submission" date="2018-02" db="EMBL/GenBank/DDBJ databases">
        <title>Rhizophora mucronata_Transcriptome.</title>
        <authorList>
            <person name="Meera S.P."/>
            <person name="Sreeshan A."/>
            <person name="Augustine A."/>
        </authorList>
    </citation>
    <scope>NUCLEOTIDE SEQUENCE</scope>
    <source>
        <tissue evidence="1">Leaf</tissue>
    </source>
</reference>
<organism evidence="1">
    <name type="scientific">Rhizophora mucronata</name>
    <name type="common">Asiatic mangrove</name>
    <dbReference type="NCBI Taxonomy" id="61149"/>
    <lineage>
        <taxon>Eukaryota</taxon>
        <taxon>Viridiplantae</taxon>
        <taxon>Streptophyta</taxon>
        <taxon>Embryophyta</taxon>
        <taxon>Tracheophyta</taxon>
        <taxon>Spermatophyta</taxon>
        <taxon>Magnoliopsida</taxon>
        <taxon>eudicotyledons</taxon>
        <taxon>Gunneridae</taxon>
        <taxon>Pentapetalae</taxon>
        <taxon>rosids</taxon>
        <taxon>fabids</taxon>
        <taxon>Malpighiales</taxon>
        <taxon>Rhizophoraceae</taxon>
        <taxon>Rhizophora</taxon>
    </lineage>
</organism>
<dbReference type="AlphaFoldDB" id="A0A2P2PV83"/>
<accession>A0A2P2PV83</accession>
<sequence>MLLLGAKHKSIGRLKADCRLLRLLKEGNRCADFLANLGAVSEADICYWDVSPSCLGCFA</sequence>
<evidence type="ECO:0000313" key="1">
    <source>
        <dbReference type="EMBL" id="MBX58656.1"/>
    </source>
</evidence>
<proteinExistence type="predicted"/>
<name>A0A2P2PV83_RHIMU</name>
<protein>
    <submittedName>
        <fullName evidence="1">Uncharacterized protein</fullName>
    </submittedName>
</protein>
<dbReference type="EMBL" id="GGEC01078172">
    <property type="protein sequence ID" value="MBX58656.1"/>
    <property type="molecule type" value="Transcribed_RNA"/>
</dbReference>